<keyword evidence="4 7" id="KW-0812">Transmembrane</keyword>
<feature type="transmembrane region" description="Helical" evidence="7">
    <location>
        <begin position="34"/>
        <end position="59"/>
    </location>
</feature>
<dbReference type="PANTHER" id="PTHR43744">
    <property type="entry name" value="ABC TRANSPORTER PERMEASE PROTEIN MG189-RELATED-RELATED"/>
    <property type="match status" value="1"/>
</dbReference>
<dbReference type="GO" id="GO:0055085">
    <property type="term" value="P:transmembrane transport"/>
    <property type="evidence" value="ECO:0007669"/>
    <property type="project" value="InterPro"/>
</dbReference>
<keyword evidence="2" id="KW-0813">Transport</keyword>
<gene>
    <name evidence="9" type="ORF">IDH44_04265</name>
</gene>
<comment type="caution">
    <text evidence="9">The sequence shown here is derived from an EMBL/GenBank/DDBJ whole genome shotgun (WGS) entry which is preliminary data.</text>
</comment>
<evidence type="ECO:0000256" key="1">
    <source>
        <dbReference type="ARBA" id="ARBA00004651"/>
    </source>
</evidence>
<evidence type="ECO:0000256" key="7">
    <source>
        <dbReference type="SAM" id="Phobius"/>
    </source>
</evidence>
<sequence length="315" mass="35734">MRLQDERGRLAYGRREGTGLEQWSRSRADRLFDIVNMLIFVLVTLIVLYPLYFILIGAFSDPNLVSRGEVWLYPKGLNFDGFERIFSNGYIWTGYRNTIVYAALGTAISVALTITAAYALARKDLIGRNVIMFAITFTMFFSGGLIPTYLLVRELGMVNTMWALVLLPAVSVYQLIIARTFIQATIPEELFEAASIDGCNHTTFFFRMVLPLSQAIIAVIVLFNVVFHWNSYFPALIYLRDRELQPLQLVLREILIQSQSSDMSGGYFEDTAEQQKLAESIKYGMVIVASLPMLVLYPFLQKYFVKGVMIGSIKG</sequence>
<evidence type="ECO:0000256" key="3">
    <source>
        <dbReference type="ARBA" id="ARBA00022475"/>
    </source>
</evidence>
<evidence type="ECO:0000259" key="8">
    <source>
        <dbReference type="PROSITE" id="PS50928"/>
    </source>
</evidence>
<dbReference type="GO" id="GO:0005886">
    <property type="term" value="C:plasma membrane"/>
    <property type="evidence" value="ECO:0007669"/>
    <property type="project" value="UniProtKB-SubCell"/>
</dbReference>
<dbReference type="Gene3D" id="1.10.3720.10">
    <property type="entry name" value="MetI-like"/>
    <property type="match status" value="1"/>
</dbReference>
<feature type="transmembrane region" description="Helical" evidence="7">
    <location>
        <begin position="99"/>
        <end position="121"/>
    </location>
</feature>
<keyword evidence="6 7" id="KW-0472">Membrane</keyword>
<evidence type="ECO:0000256" key="2">
    <source>
        <dbReference type="ARBA" id="ARBA00022448"/>
    </source>
</evidence>
<name>A0A927GQD1_9BACL</name>
<dbReference type="EMBL" id="JACXIZ010000010">
    <property type="protein sequence ID" value="MBD2844394.1"/>
    <property type="molecule type" value="Genomic_DNA"/>
</dbReference>
<reference evidence="9" key="1">
    <citation type="submission" date="2020-09" db="EMBL/GenBank/DDBJ databases">
        <title>A novel bacterium of genus Paenibacillus, isolated from South China Sea.</title>
        <authorList>
            <person name="Huang H."/>
            <person name="Mo K."/>
            <person name="Hu Y."/>
        </authorList>
    </citation>
    <scope>NUCLEOTIDE SEQUENCE</scope>
    <source>
        <strain evidence="9">IB182496</strain>
    </source>
</reference>
<organism evidence="9 10">
    <name type="scientific">Paenibacillus sabuli</name>
    <dbReference type="NCBI Taxonomy" id="2772509"/>
    <lineage>
        <taxon>Bacteria</taxon>
        <taxon>Bacillati</taxon>
        <taxon>Bacillota</taxon>
        <taxon>Bacilli</taxon>
        <taxon>Bacillales</taxon>
        <taxon>Paenibacillaceae</taxon>
        <taxon>Paenibacillus</taxon>
    </lineage>
</organism>
<dbReference type="SUPFAM" id="SSF161098">
    <property type="entry name" value="MetI-like"/>
    <property type="match status" value="1"/>
</dbReference>
<feature type="transmembrane region" description="Helical" evidence="7">
    <location>
        <begin position="130"/>
        <end position="150"/>
    </location>
</feature>
<dbReference type="InterPro" id="IPR000515">
    <property type="entry name" value="MetI-like"/>
</dbReference>
<dbReference type="Proteomes" id="UP000621560">
    <property type="component" value="Unassembled WGS sequence"/>
</dbReference>
<dbReference type="InterPro" id="IPR035906">
    <property type="entry name" value="MetI-like_sf"/>
</dbReference>
<evidence type="ECO:0000256" key="4">
    <source>
        <dbReference type="ARBA" id="ARBA00022692"/>
    </source>
</evidence>
<feature type="transmembrane region" description="Helical" evidence="7">
    <location>
        <begin position="162"/>
        <end position="182"/>
    </location>
</feature>
<feature type="domain" description="ABC transmembrane type-1" evidence="8">
    <location>
        <begin position="95"/>
        <end position="304"/>
    </location>
</feature>
<feature type="transmembrane region" description="Helical" evidence="7">
    <location>
        <begin position="203"/>
        <end position="227"/>
    </location>
</feature>
<dbReference type="CDD" id="cd06261">
    <property type="entry name" value="TM_PBP2"/>
    <property type="match status" value="1"/>
</dbReference>
<evidence type="ECO:0000313" key="9">
    <source>
        <dbReference type="EMBL" id="MBD2844394.1"/>
    </source>
</evidence>
<proteinExistence type="predicted"/>
<keyword evidence="10" id="KW-1185">Reference proteome</keyword>
<keyword evidence="5 7" id="KW-1133">Transmembrane helix</keyword>
<feature type="transmembrane region" description="Helical" evidence="7">
    <location>
        <begin position="281"/>
        <end position="300"/>
    </location>
</feature>
<keyword evidence="3" id="KW-1003">Cell membrane</keyword>
<evidence type="ECO:0000256" key="6">
    <source>
        <dbReference type="ARBA" id="ARBA00023136"/>
    </source>
</evidence>
<dbReference type="AlphaFoldDB" id="A0A927GQD1"/>
<protein>
    <submittedName>
        <fullName evidence="9">Carbohydrate ABC transporter permease</fullName>
    </submittedName>
</protein>
<accession>A0A927GQD1</accession>
<comment type="subcellular location">
    <subcellularLocation>
        <location evidence="1">Cell membrane</location>
        <topology evidence="1">Multi-pass membrane protein</topology>
    </subcellularLocation>
</comment>
<dbReference type="PROSITE" id="PS50928">
    <property type="entry name" value="ABC_TM1"/>
    <property type="match status" value="1"/>
</dbReference>
<dbReference type="PANTHER" id="PTHR43744:SF9">
    <property type="entry name" value="POLYGALACTURONAN_RHAMNOGALACTURONAN TRANSPORT SYSTEM PERMEASE PROTEIN YTCP"/>
    <property type="match status" value="1"/>
</dbReference>
<evidence type="ECO:0000313" key="10">
    <source>
        <dbReference type="Proteomes" id="UP000621560"/>
    </source>
</evidence>
<evidence type="ECO:0000256" key="5">
    <source>
        <dbReference type="ARBA" id="ARBA00022989"/>
    </source>
</evidence>